<evidence type="ECO:0000313" key="3">
    <source>
        <dbReference type="EMBL" id="PPS10013.1"/>
    </source>
</evidence>
<feature type="compositionally biased region" description="Polar residues" evidence="1">
    <location>
        <begin position="1"/>
        <end position="12"/>
    </location>
</feature>
<evidence type="ECO:0000256" key="1">
    <source>
        <dbReference type="SAM" id="MobiDB-lite"/>
    </source>
</evidence>
<evidence type="ECO:0000313" key="4">
    <source>
        <dbReference type="Proteomes" id="UP000239757"/>
    </source>
</evidence>
<reference evidence="3 4" key="1">
    <citation type="submission" date="2015-01" db="EMBL/GenBank/DDBJ databases">
        <title>Genome of allotetraploid Gossypium barbadense reveals genomic plasticity and fiber elongation in cotton evolution.</title>
        <authorList>
            <person name="Chen X."/>
            <person name="Liu X."/>
            <person name="Zhao B."/>
            <person name="Zheng H."/>
            <person name="Hu Y."/>
            <person name="Lu G."/>
            <person name="Yang C."/>
            <person name="Chen J."/>
            <person name="Shan C."/>
            <person name="Zhang L."/>
            <person name="Zhou Y."/>
            <person name="Wang L."/>
            <person name="Guo W."/>
            <person name="Bai Y."/>
            <person name="Ruan J."/>
            <person name="Shangguan X."/>
            <person name="Mao Y."/>
            <person name="Jiang J."/>
            <person name="Zhu Y."/>
            <person name="Lei J."/>
            <person name="Kang H."/>
            <person name="Chen S."/>
            <person name="He X."/>
            <person name="Wang R."/>
            <person name="Wang Y."/>
            <person name="Chen J."/>
            <person name="Wang L."/>
            <person name="Yu S."/>
            <person name="Wang B."/>
            <person name="Wei J."/>
            <person name="Song S."/>
            <person name="Lu X."/>
            <person name="Gao Z."/>
            <person name="Gu W."/>
            <person name="Deng X."/>
            <person name="Ma D."/>
            <person name="Wang S."/>
            <person name="Liang W."/>
            <person name="Fang L."/>
            <person name="Cai C."/>
            <person name="Zhu X."/>
            <person name="Zhou B."/>
            <person name="Zhang Y."/>
            <person name="Chen Z."/>
            <person name="Xu S."/>
            <person name="Zhu R."/>
            <person name="Wang S."/>
            <person name="Zhang T."/>
            <person name="Zhao G."/>
        </authorList>
    </citation>
    <scope>NUCLEOTIDE SEQUENCE [LARGE SCALE GENOMIC DNA]</scope>
    <source>
        <strain evidence="4">cv. Xinhai21</strain>
        <tissue evidence="3">Leaf</tissue>
    </source>
</reference>
<name>A0A2P5Y340_GOSBA</name>
<feature type="domain" description="Arabidopsis retrotransposon Orf1 C-terminal" evidence="2">
    <location>
        <begin position="46"/>
        <end position="208"/>
    </location>
</feature>
<evidence type="ECO:0000259" key="2">
    <source>
        <dbReference type="Pfam" id="PF03078"/>
    </source>
</evidence>
<dbReference type="Proteomes" id="UP000239757">
    <property type="component" value="Unassembled WGS sequence"/>
</dbReference>
<feature type="region of interest" description="Disordered" evidence="1">
    <location>
        <begin position="1"/>
        <end position="30"/>
    </location>
</feature>
<dbReference type="OrthoDB" id="1685790at2759"/>
<proteinExistence type="predicted"/>
<sequence>MTNTRGKSNVTVPASKKQKGSSGTSSSSASVEARHPYLRFSGGLQENLYQLLRVRPLGPGRYIDWAVLKQARLTDDVRIIITTALWDRFFAIIEPTYMELTLEFFSTFLVQRVMIVHDEPGTVTFFLSGLVRQMSVPEFDAAMRLYTEKFMSAVDFLRLHRHIHHLPSCCWTDLTPYDPSHSKVTSLSPVLRYIHAILAHTLKGQGESIGVEEPHLSRPLRDSSCSTLQSPRHTRAVVDQMSPQGISSMIYMRIIKRRCGVDPPQYRLFHSDAQNESEDFTDDVPPYHKDPPQPPPSSHRPVPSAASFQEVSSEEFIGFRHTVFRGSIVLMRHCSRFVSISIFLL</sequence>
<dbReference type="Pfam" id="PF03078">
    <property type="entry name" value="ATHILA"/>
    <property type="match status" value="1"/>
</dbReference>
<accession>A0A2P5Y340</accession>
<feature type="region of interest" description="Disordered" evidence="1">
    <location>
        <begin position="214"/>
        <end position="236"/>
    </location>
</feature>
<dbReference type="InterPro" id="IPR004312">
    <property type="entry name" value="ATHILA_Orf1_C"/>
</dbReference>
<protein>
    <recommendedName>
        <fullName evidence="2">Arabidopsis retrotransposon Orf1 C-terminal domain-containing protein</fullName>
    </recommendedName>
</protein>
<feature type="region of interest" description="Disordered" evidence="1">
    <location>
        <begin position="275"/>
        <end position="305"/>
    </location>
</feature>
<organism evidence="3 4">
    <name type="scientific">Gossypium barbadense</name>
    <name type="common">Sea Island cotton</name>
    <name type="synonym">Hibiscus barbadensis</name>
    <dbReference type="NCBI Taxonomy" id="3634"/>
    <lineage>
        <taxon>Eukaryota</taxon>
        <taxon>Viridiplantae</taxon>
        <taxon>Streptophyta</taxon>
        <taxon>Embryophyta</taxon>
        <taxon>Tracheophyta</taxon>
        <taxon>Spermatophyta</taxon>
        <taxon>Magnoliopsida</taxon>
        <taxon>eudicotyledons</taxon>
        <taxon>Gunneridae</taxon>
        <taxon>Pentapetalae</taxon>
        <taxon>rosids</taxon>
        <taxon>malvids</taxon>
        <taxon>Malvales</taxon>
        <taxon>Malvaceae</taxon>
        <taxon>Malvoideae</taxon>
        <taxon>Gossypium</taxon>
    </lineage>
</organism>
<gene>
    <name evidence="3" type="ORF">GOBAR_AA10630</name>
</gene>
<dbReference type="EMBL" id="KZ663787">
    <property type="protein sequence ID" value="PPS10013.1"/>
    <property type="molecule type" value="Genomic_DNA"/>
</dbReference>
<feature type="compositionally biased region" description="Low complexity" evidence="1">
    <location>
        <begin position="20"/>
        <end position="30"/>
    </location>
</feature>
<dbReference type="AlphaFoldDB" id="A0A2P5Y340"/>